<dbReference type="GO" id="GO:0052689">
    <property type="term" value="F:carboxylic ester hydrolase activity"/>
    <property type="evidence" value="ECO:0007669"/>
    <property type="project" value="TreeGrafter"/>
</dbReference>
<dbReference type="GeneID" id="73470379"/>
<comment type="similarity">
    <text evidence="1">Belongs to the AB hydrolase superfamily.</text>
</comment>
<dbReference type="PANTHER" id="PTHR46118:SF4">
    <property type="entry name" value="PROTEIN ABHD11"/>
    <property type="match status" value="1"/>
</dbReference>
<protein>
    <recommendedName>
        <fullName evidence="3">AB hydrolase-1 domain-containing protein</fullName>
    </recommendedName>
</protein>
<dbReference type="Proteomes" id="UP000694255">
    <property type="component" value="Unassembled WGS sequence"/>
</dbReference>
<gene>
    <name evidence="4" type="ORF">J8A68_003579</name>
</gene>
<evidence type="ECO:0000313" key="4">
    <source>
        <dbReference type="EMBL" id="KAG7662895.1"/>
    </source>
</evidence>
<comment type="caution">
    <text evidence="4">The sequence shown here is derived from an EMBL/GenBank/DDBJ whole genome shotgun (WGS) entry which is preliminary data.</text>
</comment>
<dbReference type="OrthoDB" id="8119704at2759"/>
<dbReference type="RefSeq" id="XP_049263128.1">
    <property type="nucleotide sequence ID" value="XM_049407449.1"/>
</dbReference>
<dbReference type="EMBL" id="JAGSYN010000159">
    <property type="protein sequence ID" value="KAG7662895.1"/>
    <property type="molecule type" value="Genomic_DNA"/>
</dbReference>
<dbReference type="PANTHER" id="PTHR46118">
    <property type="entry name" value="PROTEIN ABHD11"/>
    <property type="match status" value="1"/>
</dbReference>
<dbReference type="GO" id="GO:0005739">
    <property type="term" value="C:mitochondrion"/>
    <property type="evidence" value="ECO:0007669"/>
    <property type="project" value="TreeGrafter"/>
</dbReference>
<name>A0A8J5QLX8_9ASCO</name>
<sequence>MISRLGLIRTPVVSSKRFLSVATQSSTPNTSNSPIDLHPSFHLDDIPDLPFEERVILPYKQYKPYSNHIDQTLTPILMVHGLFGNKSNYNVVGREISRITKHPVYGVDLRNHGDAPHVLPHTYSQLASDLHDFIMDRHWKSVILVGHSMGAKASMILSLLYPELIEKLVVVDNTPHYKPLSKQYEWDLLGMCEVEEKHPDVKDAEGKRVVDVKKVERMLSKYEPDPVVRQFLMQNLLTKPGHHKFSMAKNPHKEVFKTPVMNFYKHGIVPSLGGWPNIGSADKYLKPVLVLSGKKSEFVLPEYYYEFDRYFDDVEYEEFDCGHWISSEKPKEFVEAISKFVTESS</sequence>
<dbReference type="InterPro" id="IPR000073">
    <property type="entry name" value="AB_hydrolase_1"/>
</dbReference>
<feature type="domain" description="AB hydrolase-1" evidence="3">
    <location>
        <begin position="75"/>
        <end position="184"/>
    </location>
</feature>
<keyword evidence="2" id="KW-0378">Hydrolase</keyword>
<organism evidence="4 5">
    <name type="scientific">[Candida] subhashii</name>
    <dbReference type="NCBI Taxonomy" id="561895"/>
    <lineage>
        <taxon>Eukaryota</taxon>
        <taxon>Fungi</taxon>
        <taxon>Dikarya</taxon>
        <taxon>Ascomycota</taxon>
        <taxon>Saccharomycotina</taxon>
        <taxon>Pichiomycetes</taxon>
        <taxon>Debaryomycetaceae</taxon>
        <taxon>Spathaspora</taxon>
    </lineage>
</organism>
<proteinExistence type="inferred from homology"/>
<evidence type="ECO:0000256" key="1">
    <source>
        <dbReference type="ARBA" id="ARBA00008645"/>
    </source>
</evidence>
<dbReference type="AlphaFoldDB" id="A0A8J5QLX8"/>
<accession>A0A8J5QLX8</accession>
<evidence type="ECO:0000256" key="2">
    <source>
        <dbReference type="ARBA" id="ARBA00022801"/>
    </source>
</evidence>
<reference evidence="4 5" key="1">
    <citation type="journal article" date="2021" name="DNA Res.">
        <title>Genome analysis of Candida subhashii reveals its hybrid nature and dual mitochondrial genome conformations.</title>
        <authorList>
            <person name="Mixao V."/>
            <person name="Hegedusova E."/>
            <person name="Saus E."/>
            <person name="Pryszcz L.P."/>
            <person name="Cillingova A."/>
            <person name="Nosek J."/>
            <person name="Gabaldon T."/>
        </authorList>
    </citation>
    <scope>NUCLEOTIDE SEQUENCE [LARGE SCALE GENOMIC DNA]</scope>
    <source>
        <strain evidence="4 5">CBS 10753</strain>
    </source>
</reference>
<keyword evidence="5" id="KW-1185">Reference proteome</keyword>
<dbReference type="Pfam" id="PF00561">
    <property type="entry name" value="Abhydrolase_1"/>
    <property type="match status" value="1"/>
</dbReference>
<evidence type="ECO:0000313" key="5">
    <source>
        <dbReference type="Proteomes" id="UP000694255"/>
    </source>
</evidence>
<evidence type="ECO:0000259" key="3">
    <source>
        <dbReference type="Pfam" id="PF00561"/>
    </source>
</evidence>